<dbReference type="OrthoDB" id="2406887at2759"/>
<evidence type="ECO:0000313" key="3">
    <source>
        <dbReference type="Proteomes" id="UP000078512"/>
    </source>
</evidence>
<dbReference type="AlphaFoldDB" id="A0A197K1Q0"/>
<dbReference type="CDD" id="cd21075">
    <property type="entry name" value="DBD_XPA-like"/>
    <property type="match status" value="1"/>
</dbReference>
<feature type="compositionally biased region" description="Basic and acidic residues" evidence="1">
    <location>
        <begin position="741"/>
        <end position="764"/>
    </location>
</feature>
<name>A0A197K1Q0_9FUNG</name>
<dbReference type="EMBL" id="KV442031">
    <property type="protein sequence ID" value="OAQ31128.1"/>
    <property type="molecule type" value="Genomic_DNA"/>
</dbReference>
<keyword evidence="3" id="KW-1185">Reference proteome</keyword>
<evidence type="ECO:0000313" key="2">
    <source>
        <dbReference type="EMBL" id="OAQ31128.1"/>
    </source>
</evidence>
<reference evidence="2 3" key="1">
    <citation type="submission" date="2016-05" db="EMBL/GenBank/DDBJ databases">
        <title>Genome sequencing reveals origins of a unique bacterial endosymbiosis in the earliest lineages of terrestrial Fungi.</title>
        <authorList>
            <consortium name="DOE Joint Genome Institute"/>
            <person name="Uehling J."/>
            <person name="Gryganskyi A."/>
            <person name="Hameed K."/>
            <person name="Tschaplinski T."/>
            <person name="Misztal P."/>
            <person name="Wu S."/>
            <person name="Desiro A."/>
            <person name="Vande Pol N."/>
            <person name="Du Z.-Y."/>
            <person name="Zienkiewicz A."/>
            <person name="Zienkiewicz K."/>
            <person name="Morin E."/>
            <person name="Tisserant E."/>
            <person name="Splivallo R."/>
            <person name="Hainaut M."/>
            <person name="Henrissat B."/>
            <person name="Ohm R."/>
            <person name="Kuo A."/>
            <person name="Yan J."/>
            <person name="Lipzen A."/>
            <person name="Nolan M."/>
            <person name="Labutti K."/>
            <person name="Barry K."/>
            <person name="Goldstein A."/>
            <person name="Labbe J."/>
            <person name="Schadt C."/>
            <person name="Tuskan G."/>
            <person name="Grigoriev I."/>
            <person name="Martin F."/>
            <person name="Vilgalys R."/>
            <person name="Bonito G."/>
        </authorList>
    </citation>
    <scope>NUCLEOTIDE SEQUENCE [LARGE SCALE GENOMIC DNA]</scope>
    <source>
        <strain evidence="2 3">AG-77</strain>
    </source>
</reference>
<protein>
    <recommendedName>
        <fullName evidence="4">F-box domain-containing protein</fullName>
    </recommendedName>
</protein>
<dbReference type="Proteomes" id="UP000078512">
    <property type="component" value="Unassembled WGS sequence"/>
</dbReference>
<organism evidence="2 3">
    <name type="scientific">Linnemannia elongata AG-77</name>
    <dbReference type="NCBI Taxonomy" id="1314771"/>
    <lineage>
        <taxon>Eukaryota</taxon>
        <taxon>Fungi</taxon>
        <taxon>Fungi incertae sedis</taxon>
        <taxon>Mucoromycota</taxon>
        <taxon>Mortierellomycotina</taxon>
        <taxon>Mortierellomycetes</taxon>
        <taxon>Mortierellales</taxon>
        <taxon>Mortierellaceae</taxon>
        <taxon>Linnemannia</taxon>
    </lineage>
</organism>
<feature type="compositionally biased region" description="Basic and acidic residues" evidence="1">
    <location>
        <begin position="190"/>
        <end position="208"/>
    </location>
</feature>
<dbReference type="InterPro" id="IPR009061">
    <property type="entry name" value="DNA-bd_dom_put_sf"/>
</dbReference>
<feature type="region of interest" description="Disordered" evidence="1">
    <location>
        <begin position="255"/>
        <end position="288"/>
    </location>
</feature>
<dbReference type="SUPFAM" id="SSF46955">
    <property type="entry name" value="Putative DNA-binding domain"/>
    <property type="match status" value="1"/>
</dbReference>
<gene>
    <name evidence="2" type="ORF">K457DRAFT_154486</name>
</gene>
<accession>A0A197K1Q0</accession>
<proteinExistence type="predicted"/>
<feature type="region of interest" description="Disordered" evidence="1">
    <location>
        <begin position="124"/>
        <end position="235"/>
    </location>
</feature>
<feature type="compositionally biased region" description="Low complexity" evidence="1">
    <location>
        <begin position="721"/>
        <end position="732"/>
    </location>
</feature>
<evidence type="ECO:0000256" key="1">
    <source>
        <dbReference type="SAM" id="MobiDB-lite"/>
    </source>
</evidence>
<evidence type="ECO:0008006" key="4">
    <source>
        <dbReference type="Google" id="ProtNLM"/>
    </source>
</evidence>
<feature type="compositionally biased region" description="Basic and acidic residues" evidence="1">
    <location>
        <begin position="124"/>
        <end position="154"/>
    </location>
</feature>
<feature type="region of interest" description="Disordered" evidence="1">
    <location>
        <begin position="719"/>
        <end position="764"/>
    </location>
</feature>
<sequence>MTKHIVKALLGQTSSLLSLLPLSGQKTVLVTSVILSHKHKRNNTTETTVLSYATLSTLMVEIRQNKASDNNDTNHTTNKRSTILDAEKEFYNEVSASQGHQGNPITSIIEDELDLDIEEAIDKKLEDEDHEDEIRELGRTLTADKLRGRTDKNKMAGGNKSGGGQREVQAGGGRRRGTGTGGDLACTAAAEDKNPNRDYTVNKDRVDRDDDDGEGAVVGEETTHDKRSRAGHTGASAKVGYVDSATAMTRAKFKFEGPEGSNPFAEGPPPPTSAPNTPTPEQLEKDDEGNLKYRLGSNLWKKIYLSFYPSELGDLASVNKEWRSRVYHLPVWQKICEVAGLSVPASELEALGYEKPNYYRLAHENSDMICEQCYKMTRPAGSFRALPVVVTDATVPCVILMCRDCRVDYYIDYPEPVPDNVAAYKAGEYTVTPRMTKGDAMKTYLLSDLDVMSLPYEIGRNPYFGSNSPMYLFEEQHILRLARQVHGGDVGIAAARSDSEYAGRKIPEPHDDIIKHRRNLLRSMLHDKGLHLPENAAICNIYIETGLGDPLEVVQELEVVDWFHGCTSYDPSLDKAHLQQVKRRPRINRHRKTLPEGETLMSANSGGVAVQSIQDEVMTEEEEEEDDHHKMAALDDWLTHRLEQGQYRSYKLGPEGPERPPKVLWTMLDKIDMPHKMLEFAAEKVYRALEKKKHEIKREGDLDKFTKSKAQVRDLVDAFESGRGSASRSSELSRQKRRKTEKSDGEEGDQGKEAPKLSTIMEHDLGSDWHSQVVQRAKELAQSCLF</sequence>